<keyword evidence="7 9" id="KW-0472">Membrane</keyword>
<dbReference type="PRINTS" id="PR00173">
    <property type="entry name" value="EDTRNSPORT"/>
</dbReference>
<dbReference type="GO" id="GO:0005886">
    <property type="term" value="C:plasma membrane"/>
    <property type="evidence" value="ECO:0007669"/>
    <property type="project" value="TreeGrafter"/>
</dbReference>
<evidence type="ECO:0000256" key="9">
    <source>
        <dbReference type="RuleBase" id="RU361216"/>
    </source>
</evidence>
<comment type="similarity">
    <text evidence="2 9">Belongs to the dicarboxylate/amino acid:cation symporter (DAACS) (TC 2.A.23) family.</text>
</comment>
<feature type="transmembrane region" description="Helical" evidence="9">
    <location>
        <begin position="349"/>
        <end position="370"/>
    </location>
</feature>
<dbReference type="Gene3D" id="1.10.3860.10">
    <property type="entry name" value="Sodium:dicarboxylate symporter"/>
    <property type="match status" value="1"/>
</dbReference>
<keyword evidence="8" id="KW-0325">Glycoprotein</keyword>
<proteinExistence type="inferred from homology"/>
<dbReference type="InterPro" id="IPR001991">
    <property type="entry name" value="Na-dicarboxylate_symporter"/>
</dbReference>
<evidence type="ECO:0000256" key="2">
    <source>
        <dbReference type="ARBA" id="ARBA00006148"/>
    </source>
</evidence>
<keyword evidence="3 9" id="KW-0813">Transport</keyword>
<dbReference type="OrthoDB" id="5877963at2759"/>
<dbReference type="InterPro" id="IPR018107">
    <property type="entry name" value="Na-dicarboxylate_symporter_CS"/>
</dbReference>
<dbReference type="GO" id="GO:0015175">
    <property type="term" value="F:neutral L-amino acid transmembrane transporter activity"/>
    <property type="evidence" value="ECO:0007669"/>
    <property type="project" value="TreeGrafter"/>
</dbReference>
<keyword evidence="5 9" id="KW-0769">Symport</keyword>
<dbReference type="EMBL" id="BLKM01008479">
    <property type="protein sequence ID" value="GFG33821.1"/>
    <property type="molecule type" value="Genomic_DNA"/>
</dbReference>
<keyword evidence="11" id="KW-1185">Reference proteome</keyword>
<dbReference type="GO" id="GO:0015501">
    <property type="term" value="F:glutamate:sodium symporter activity"/>
    <property type="evidence" value="ECO:0007669"/>
    <property type="project" value="TreeGrafter"/>
</dbReference>
<evidence type="ECO:0000256" key="8">
    <source>
        <dbReference type="ARBA" id="ARBA00023180"/>
    </source>
</evidence>
<dbReference type="Proteomes" id="UP000502823">
    <property type="component" value="Unassembled WGS sequence"/>
</dbReference>
<dbReference type="Pfam" id="PF00375">
    <property type="entry name" value="SDF"/>
    <property type="match status" value="1"/>
</dbReference>
<evidence type="ECO:0000256" key="7">
    <source>
        <dbReference type="ARBA" id="ARBA00023136"/>
    </source>
</evidence>
<dbReference type="InterPro" id="IPR050746">
    <property type="entry name" value="DAACS"/>
</dbReference>
<dbReference type="AlphaFoldDB" id="A0A6L2PMK8"/>
<dbReference type="PANTHER" id="PTHR11958">
    <property type="entry name" value="SODIUM/DICARBOXYLATE SYMPORTER-RELATED"/>
    <property type="match status" value="1"/>
</dbReference>
<name>A0A6L2PMK8_COPFO</name>
<comment type="caution">
    <text evidence="10">The sequence shown here is derived from an EMBL/GenBank/DDBJ whole genome shotgun (WGS) entry which is preliminary data.</text>
</comment>
<feature type="transmembrane region" description="Helical" evidence="9">
    <location>
        <begin position="55"/>
        <end position="77"/>
    </location>
</feature>
<sequence length="512" mass="56065">MEGNANSKANIRFPDYVFTKMSTEEEDNLAKNCNKRNVVTARKTENIRRYIRDNLLLVVTVAGVLLGVTLGCILRPLNLSSDAVMLVSYPGELFMRLLKLLILPLIIASLTAGNARLNASINGKIALRTLVYFVLTSFTNAVLGTILVLSIHPGDPHKKVGLREEAVGREAHILDGILDLGRNIFTDNIFQAAFQQAHTVYIPKDVVVQNFTGNNTSAVLNVPEAVTTEVELVRTIQYRYGTNTLGIIFFCLIFGTVLGTMGPKAYVVVQFFTIVDDVVMRMVSGVMWLTPIGVSSVICGKILSVGDLGLVMQQLGWFVFTVALGVFIYQLVIMQLIYFIIVHRNPFKYYWGLVPATLTAFATASTAAALPVTFRCMDEKVHIDPRISRFILPVGCNINMDGTAMFVAIASFFIAQMNELQLSVGEIITLCLASTAASFSSASVPSAALVLIFMVLSTIDAPSQDVSLLFAVDWFVDRIRTTNNMLGDCYAAAIVEHLSKEQLVAADAAIHQ</sequence>
<organism evidence="10 11">
    <name type="scientific">Coptotermes formosanus</name>
    <name type="common">Formosan subterranean termite</name>
    <dbReference type="NCBI Taxonomy" id="36987"/>
    <lineage>
        <taxon>Eukaryota</taxon>
        <taxon>Metazoa</taxon>
        <taxon>Ecdysozoa</taxon>
        <taxon>Arthropoda</taxon>
        <taxon>Hexapoda</taxon>
        <taxon>Insecta</taxon>
        <taxon>Pterygota</taxon>
        <taxon>Neoptera</taxon>
        <taxon>Polyneoptera</taxon>
        <taxon>Dictyoptera</taxon>
        <taxon>Blattodea</taxon>
        <taxon>Blattoidea</taxon>
        <taxon>Termitoidae</taxon>
        <taxon>Rhinotermitidae</taxon>
        <taxon>Coptotermes</taxon>
    </lineage>
</organism>
<evidence type="ECO:0000313" key="10">
    <source>
        <dbReference type="EMBL" id="GFG33821.1"/>
    </source>
</evidence>
<reference evidence="11" key="1">
    <citation type="submission" date="2020-01" db="EMBL/GenBank/DDBJ databases">
        <title>Draft genome sequence of the Termite Coptotermes fromosanus.</title>
        <authorList>
            <person name="Itakura S."/>
            <person name="Yosikawa Y."/>
            <person name="Umezawa K."/>
        </authorList>
    </citation>
    <scope>NUCLEOTIDE SEQUENCE [LARGE SCALE GENOMIC DNA]</scope>
</reference>
<feature type="transmembrane region" description="Helical" evidence="9">
    <location>
        <begin position="282"/>
        <end position="303"/>
    </location>
</feature>
<gene>
    <name evidence="10" type="ORF">Cfor_11025</name>
</gene>
<dbReference type="FunCoup" id="A0A6L2PMK8">
    <property type="interactions" value="85"/>
</dbReference>
<dbReference type="SUPFAM" id="SSF118215">
    <property type="entry name" value="Proton glutamate symport protein"/>
    <property type="match status" value="1"/>
</dbReference>
<dbReference type="InParanoid" id="A0A6L2PMK8"/>
<evidence type="ECO:0000256" key="1">
    <source>
        <dbReference type="ARBA" id="ARBA00004141"/>
    </source>
</evidence>
<evidence type="ECO:0000313" key="11">
    <source>
        <dbReference type="Proteomes" id="UP000502823"/>
    </source>
</evidence>
<feature type="transmembrane region" description="Helical" evidence="9">
    <location>
        <begin position="390"/>
        <end position="415"/>
    </location>
</feature>
<feature type="transmembrane region" description="Helical" evidence="9">
    <location>
        <begin position="129"/>
        <end position="151"/>
    </location>
</feature>
<evidence type="ECO:0000256" key="4">
    <source>
        <dbReference type="ARBA" id="ARBA00022692"/>
    </source>
</evidence>
<evidence type="ECO:0000256" key="5">
    <source>
        <dbReference type="ARBA" id="ARBA00022847"/>
    </source>
</evidence>
<dbReference type="GO" id="GO:0005313">
    <property type="term" value="F:L-glutamate transmembrane transporter activity"/>
    <property type="evidence" value="ECO:0007669"/>
    <property type="project" value="TreeGrafter"/>
</dbReference>
<accession>A0A6L2PMK8</accession>
<keyword evidence="4 9" id="KW-0812">Transmembrane</keyword>
<dbReference type="PANTHER" id="PTHR11958:SF111">
    <property type="entry name" value="AMINO ACID TRANSPORTER"/>
    <property type="match status" value="1"/>
</dbReference>
<feature type="transmembrane region" description="Helical" evidence="9">
    <location>
        <begin position="97"/>
        <end position="117"/>
    </location>
</feature>
<comment type="subcellular location">
    <subcellularLocation>
        <location evidence="1 9">Membrane</location>
        <topology evidence="1 9">Multi-pass membrane protein</topology>
    </subcellularLocation>
</comment>
<dbReference type="PROSITE" id="PS00713">
    <property type="entry name" value="NA_DICARBOXYL_SYMP_1"/>
    <property type="match status" value="1"/>
</dbReference>
<feature type="non-terminal residue" evidence="10">
    <location>
        <position position="512"/>
    </location>
</feature>
<keyword evidence="6 9" id="KW-1133">Transmembrane helix</keyword>
<protein>
    <recommendedName>
        <fullName evidence="9">Amino acid transporter</fullName>
    </recommendedName>
</protein>
<evidence type="ECO:0000256" key="3">
    <source>
        <dbReference type="ARBA" id="ARBA00022448"/>
    </source>
</evidence>
<feature type="transmembrane region" description="Helical" evidence="9">
    <location>
        <begin position="315"/>
        <end position="342"/>
    </location>
</feature>
<dbReference type="InterPro" id="IPR036458">
    <property type="entry name" value="Na:dicarbo_symporter_sf"/>
</dbReference>
<feature type="transmembrane region" description="Helical" evidence="9">
    <location>
        <begin position="240"/>
        <end position="261"/>
    </location>
</feature>
<evidence type="ECO:0000256" key="6">
    <source>
        <dbReference type="ARBA" id="ARBA00022989"/>
    </source>
</evidence>